<name>A0A812LUM7_SYMPI</name>
<feature type="non-terminal residue" evidence="6">
    <location>
        <position position="1"/>
    </location>
</feature>
<dbReference type="OrthoDB" id="40902at2759"/>
<evidence type="ECO:0000256" key="3">
    <source>
        <dbReference type="PROSITE-ProRule" id="PRU10141"/>
    </source>
</evidence>
<reference evidence="6" key="1">
    <citation type="submission" date="2021-02" db="EMBL/GenBank/DDBJ databases">
        <authorList>
            <person name="Dougan E. K."/>
            <person name="Rhodes N."/>
            <person name="Thang M."/>
            <person name="Chan C."/>
        </authorList>
    </citation>
    <scope>NUCLEOTIDE SEQUENCE</scope>
</reference>
<comment type="similarity">
    <text evidence="4">Belongs to the protein kinase superfamily.</text>
</comment>
<evidence type="ECO:0000313" key="7">
    <source>
        <dbReference type="Proteomes" id="UP000649617"/>
    </source>
</evidence>
<proteinExistence type="inferred from homology"/>
<dbReference type="PROSITE" id="PS00108">
    <property type="entry name" value="PROTEIN_KINASE_ST"/>
    <property type="match status" value="1"/>
</dbReference>
<accession>A0A812LUM7</accession>
<evidence type="ECO:0000256" key="2">
    <source>
        <dbReference type="ARBA" id="ARBA00022840"/>
    </source>
</evidence>
<keyword evidence="4" id="KW-0723">Serine/threonine-protein kinase</keyword>
<dbReference type="InterPro" id="IPR011009">
    <property type="entry name" value="Kinase-like_dom_sf"/>
</dbReference>
<comment type="caution">
    <text evidence="6">The sequence shown here is derived from an EMBL/GenBank/DDBJ whole genome shotgun (WGS) entry which is preliminary data.</text>
</comment>
<keyword evidence="7" id="KW-1185">Reference proteome</keyword>
<organism evidence="6 7">
    <name type="scientific">Symbiodinium pilosum</name>
    <name type="common">Dinoflagellate</name>
    <dbReference type="NCBI Taxonomy" id="2952"/>
    <lineage>
        <taxon>Eukaryota</taxon>
        <taxon>Sar</taxon>
        <taxon>Alveolata</taxon>
        <taxon>Dinophyceae</taxon>
        <taxon>Suessiales</taxon>
        <taxon>Symbiodiniaceae</taxon>
        <taxon>Symbiodinium</taxon>
    </lineage>
</organism>
<dbReference type="AlphaFoldDB" id="A0A812LUM7"/>
<gene>
    <name evidence="6" type="primary">unc-43</name>
    <name evidence="6" type="ORF">SPIL2461_LOCUS4588</name>
</gene>
<dbReference type="Proteomes" id="UP000649617">
    <property type="component" value="Unassembled WGS sequence"/>
</dbReference>
<dbReference type="GO" id="GO:0004674">
    <property type="term" value="F:protein serine/threonine kinase activity"/>
    <property type="evidence" value="ECO:0007669"/>
    <property type="project" value="UniProtKB-KW"/>
</dbReference>
<feature type="binding site" evidence="3">
    <location>
        <position position="77"/>
    </location>
    <ligand>
        <name>ATP</name>
        <dbReference type="ChEBI" id="CHEBI:30616"/>
    </ligand>
</feature>
<keyword evidence="2 3" id="KW-0067">ATP-binding</keyword>
<keyword evidence="4" id="KW-0808">Transferase</keyword>
<dbReference type="SUPFAM" id="SSF56112">
    <property type="entry name" value="Protein kinase-like (PK-like)"/>
    <property type="match status" value="1"/>
</dbReference>
<protein>
    <submittedName>
        <fullName evidence="6">Unc-43 protein</fullName>
    </submittedName>
</protein>
<feature type="domain" description="Protein kinase" evidence="5">
    <location>
        <begin position="48"/>
        <end position="285"/>
    </location>
</feature>
<dbReference type="Pfam" id="PF00069">
    <property type="entry name" value="Pkinase"/>
    <property type="match status" value="1"/>
</dbReference>
<evidence type="ECO:0000256" key="1">
    <source>
        <dbReference type="ARBA" id="ARBA00022741"/>
    </source>
</evidence>
<dbReference type="InterPro" id="IPR017441">
    <property type="entry name" value="Protein_kinase_ATP_BS"/>
</dbReference>
<dbReference type="PANTHER" id="PTHR24347">
    <property type="entry name" value="SERINE/THREONINE-PROTEIN KINASE"/>
    <property type="match status" value="1"/>
</dbReference>
<dbReference type="PROSITE" id="PS00107">
    <property type="entry name" value="PROTEIN_KINASE_ATP"/>
    <property type="match status" value="1"/>
</dbReference>
<dbReference type="EMBL" id="CAJNIZ010006122">
    <property type="protein sequence ID" value="CAE7247373.1"/>
    <property type="molecule type" value="Genomic_DNA"/>
</dbReference>
<evidence type="ECO:0000313" key="6">
    <source>
        <dbReference type="EMBL" id="CAE7247373.1"/>
    </source>
</evidence>
<evidence type="ECO:0000256" key="4">
    <source>
        <dbReference type="RuleBase" id="RU000304"/>
    </source>
</evidence>
<dbReference type="Gene3D" id="1.10.510.10">
    <property type="entry name" value="Transferase(Phosphotransferase) domain 1"/>
    <property type="match status" value="1"/>
</dbReference>
<evidence type="ECO:0000259" key="5">
    <source>
        <dbReference type="PROSITE" id="PS50011"/>
    </source>
</evidence>
<dbReference type="SMART" id="SM00220">
    <property type="entry name" value="S_TKc"/>
    <property type="match status" value="1"/>
</dbReference>
<sequence>MPAAVDVRDSDSDVAEIVGVVELVDSADEDDVAEVNSPNSPPLSFHGYRRGRKLGQGGSSQVFVCSKAGCQVGFAVKAVNLRRLRMSPDVERELKKLEREVDILKDLPVHPNIVRLVDTFQEGYWFLMVLELIGGGDLFTVLTSRSPTRFQDREAAYVGNQLVLGLAFLHGKGVVHRDLKLENVMVASQRRAYANGPVLYNVKITDFGLSRFLDPSMAAACSTVGTQPYCAPEVLGEGSHSFGADLWCLGVLLFVLIAGHFPYSDLPTDQLELNRIVQRSTATEA</sequence>
<dbReference type="InterPro" id="IPR000719">
    <property type="entry name" value="Prot_kinase_dom"/>
</dbReference>
<dbReference type="InterPro" id="IPR008271">
    <property type="entry name" value="Ser/Thr_kinase_AS"/>
</dbReference>
<keyword evidence="4" id="KW-0418">Kinase</keyword>
<dbReference type="GO" id="GO:0005524">
    <property type="term" value="F:ATP binding"/>
    <property type="evidence" value="ECO:0007669"/>
    <property type="project" value="UniProtKB-UniRule"/>
</dbReference>
<dbReference type="PROSITE" id="PS50011">
    <property type="entry name" value="PROTEIN_KINASE_DOM"/>
    <property type="match status" value="1"/>
</dbReference>
<keyword evidence="1 3" id="KW-0547">Nucleotide-binding</keyword>